<comment type="caution">
    <text evidence="1">The sequence shown here is derived from an EMBL/GenBank/DDBJ whole genome shotgun (WGS) entry which is preliminary data.</text>
</comment>
<dbReference type="RefSeq" id="WP_191757123.1">
    <property type="nucleotide sequence ID" value="NZ_VJXY01000007.1"/>
</dbReference>
<proteinExistence type="predicted"/>
<evidence type="ECO:0000313" key="1">
    <source>
        <dbReference type="EMBL" id="MBD6615872.1"/>
    </source>
</evidence>
<keyword evidence="2" id="KW-1185">Reference proteome</keyword>
<accession>A0AA40VQK9</accession>
<dbReference type="Proteomes" id="UP001165986">
    <property type="component" value="Unassembled WGS sequence"/>
</dbReference>
<name>A0AA40VQK9_9NOST</name>
<sequence>MPAGLYGTQHSSLEGCSRNLKQQLWQSGIIVTISANGDSVYLFQEVGDFAMFKVLTYALKLFALKKS</sequence>
<dbReference type="EMBL" id="VJXY01000007">
    <property type="protein sequence ID" value="MBD6615872.1"/>
    <property type="molecule type" value="Genomic_DNA"/>
</dbReference>
<reference evidence="1" key="1">
    <citation type="submission" date="2019-07" db="EMBL/GenBank/DDBJ databases">
        <title>Toxilogical consequences of a new and cryptic species of cyanobacteria (Komarekiella delphini-convector) recovered from the epidermis of a bottlenose dolphin and 1500 ft. in the air.</title>
        <authorList>
            <person name="Brown A.O."/>
            <person name="Dvorak P."/>
            <person name="Villanueva C.D."/>
            <person name="Foss A.J."/>
            <person name="Garvey A.D."/>
            <person name="Gibson Q.A."/>
            <person name="Johansen J.R."/>
            <person name="Casamatta D.A."/>
        </authorList>
    </citation>
    <scope>NUCLEOTIDE SEQUENCE</scope>
    <source>
        <strain evidence="1">SJRDD-AB1</strain>
    </source>
</reference>
<protein>
    <submittedName>
        <fullName evidence="1">Uncharacterized protein</fullName>
    </submittedName>
</protein>
<dbReference type="AlphaFoldDB" id="A0AA40VQK9"/>
<organism evidence="1 2">
    <name type="scientific">Komarekiella delphini-convector SJRDD-AB1</name>
    <dbReference type="NCBI Taxonomy" id="2593771"/>
    <lineage>
        <taxon>Bacteria</taxon>
        <taxon>Bacillati</taxon>
        <taxon>Cyanobacteriota</taxon>
        <taxon>Cyanophyceae</taxon>
        <taxon>Nostocales</taxon>
        <taxon>Nostocaceae</taxon>
        <taxon>Komarekiella</taxon>
        <taxon>Komarekiella delphini-convector</taxon>
    </lineage>
</organism>
<evidence type="ECO:0000313" key="2">
    <source>
        <dbReference type="Proteomes" id="UP001165986"/>
    </source>
</evidence>
<gene>
    <name evidence="1" type="ORF">FNW02_08520</name>
</gene>